<accession>A0ABQ9Z648</accession>
<comment type="similarity">
    <text evidence="3 7">Belongs to the glycosyltransferase 10 family.</text>
</comment>
<evidence type="ECO:0000256" key="3">
    <source>
        <dbReference type="ARBA" id="ARBA00008919"/>
    </source>
</evidence>
<proteinExistence type="inferred from homology"/>
<evidence type="ECO:0000313" key="9">
    <source>
        <dbReference type="EMBL" id="KAK4008383.1"/>
    </source>
</evidence>
<evidence type="ECO:0000256" key="1">
    <source>
        <dbReference type="ARBA" id="ARBA00004323"/>
    </source>
</evidence>
<dbReference type="SUPFAM" id="SSF53756">
    <property type="entry name" value="UDP-Glycosyltransferase/glycogen phosphorylase"/>
    <property type="match status" value="1"/>
</dbReference>
<dbReference type="PANTHER" id="PTHR48438:SF1">
    <property type="entry name" value="ALPHA-(1,3)-FUCOSYLTRANSFERASE C-RELATED"/>
    <property type="match status" value="1"/>
</dbReference>
<dbReference type="Gene3D" id="3.40.50.11660">
    <property type="entry name" value="Glycosyl transferase family 10, C-terminal domain"/>
    <property type="match status" value="1"/>
</dbReference>
<dbReference type="Pfam" id="PF00852">
    <property type="entry name" value="Glyco_transf_10"/>
    <property type="match status" value="1"/>
</dbReference>
<protein>
    <recommendedName>
        <fullName evidence="7">Fucosyltransferase</fullName>
        <ecNumber evidence="7">2.4.1.-</ecNumber>
    </recommendedName>
</protein>
<dbReference type="InterPro" id="IPR001503">
    <property type="entry name" value="Glyco_trans_10"/>
</dbReference>
<comment type="caution">
    <text evidence="9">The sequence shown here is derived from an EMBL/GenBank/DDBJ whole genome shotgun (WGS) entry which is preliminary data.</text>
</comment>
<dbReference type="Proteomes" id="UP001234178">
    <property type="component" value="Unassembled WGS sequence"/>
</dbReference>
<keyword evidence="5 7" id="KW-0808">Transferase</keyword>
<dbReference type="EMBL" id="JAOYFB010000002">
    <property type="protein sequence ID" value="KAK4008383.1"/>
    <property type="molecule type" value="Genomic_DNA"/>
</dbReference>
<reference evidence="9 10" key="1">
    <citation type="journal article" date="2023" name="Nucleic Acids Res.">
        <title>The hologenome of Daphnia magna reveals possible DNA methylation and microbiome-mediated evolution of the host genome.</title>
        <authorList>
            <person name="Chaturvedi A."/>
            <person name="Li X."/>
            <person name="Dhandapani V."/>
            <person name="Marshall H."/>
            <person name="Kissane S."/>
            <person name="Cuenca-Cambronero M."/>
            <person name="Asole G."/>
            <person name="Calvet F."/>
            <person name="Ruiz-Romero M."/>
            <person name="Marangio P."/>
            <person name="Guigo R."/>
            <person name="Rago D."/>
            <person name="Mirbahai L."/>
            <person name="Eastwood N."/>
            <person name="Colbourne J.K."/>
            <person name="Zhou J."/>
            <person name="Mallon E."/>
            <person name="Orsini L."/>
        </authorList>
    </citation>
    <scope>NUCLEOTIDE SEQUENCE [LARGE SCALE GENOMIC DNA]</scope>
    <source>
        <strain evidence="9">LRV0_1</strain>
    </source>
</reference>
<evidence type="ECO:0000256" key="5">
    <source>
        <dbReference type="ARBA" id="ARBA00022679"/>
    </source>
</evidence>
<evidence type="ECO:0000256" key="2">
    <source>
        <dbReference type="ARBA" id="ARBA00004922"/>
    </source>
</evidence>
<dbReference type="InterPro" id="IPR055270">
    <property type="entry name" value="Glyco_tran_10_C"/>
</dbReference>
<keyword evidence="7" id="KW-0812">Transmembrane</keyword>
<evidence type="ECO:0000256" key="7">
    <source>
        <dbReference type="RuleBase" id="RU003832"/>
    </source>
</evidence>
<keyword evidence="4 7" id="KW-0328">Glycosyltransferase</keyword>
<evidence type="ECO:0000256" key="6">
    <source>
        <dbReference type="ARBA" id="ARBA00023034"/>
    </source>
</evidence>
<organism evidence="9 10">
    <name type="scientific">Daphnia magna</name>
    <dbReference type="NCBI Taxonomy" id="35525"/>
    <lineage>
        <taxon>Eukaryota</taxon>
        <taxon>Metazoa</taxon>
        <taxon>Ecdysozoa</taxon>
        <taxon>Arthropoda</taxon>
        <taxon>Crustacea</taxon>
        <taxon>Branchiopoda</taxon>
        <taxon>Diplostraca</taxon>
        <taxon>Cladocera</taxon>
        <taxon>Anomopoda</taxon>
        <taxon>Daphniidae</taxon>
        <taxon>Daphnia</taxon>
    </lineage>
</organism>
<comment type="pathway">
    <text evidence="2">Protein modification; protein glycosylation.</text>
</comment>
<sequence length="229" mass="27297">MVYMLRTRPHLGFGHQPFVQNACEVSDCVVFANRSSLPFEKYDAILIHLHELSKTYMPNIPRQKHQRFVFLTQESPNSMDTVDVTTMGHWFNWTMSYKLNSDIHFLYGHYVTEKFFEIMRQDLIPVVYGGANYSQFAPLHSYINALDYTPKELADYLKMLDANDMLYNEYFWWKDHYRVEAGIENRARHGFCDLCKKLHQDQDETKIYPELVSEWHPSTQCKRMTPWES</sequence>
<feature type="domain" description="Fucosyltransferase C-terminal" evidence="8">
    <location>
        <begin position="108"/>
        <end position="212"/>
    </location>
</feature>
<evidence type="ECO:0000313" key="10">
    <source>
        <dbReference type="Proteomes" id="UP001234178"/>
    </source>
</evidence>
<keyword evidence="6 7" id="KW-0333">Golgi apparatus</keyword>
<evidence type="ECO:0000259" key="8">
    <source>
        <dbReference type="Pfam" id="PF00852"/>
    </source>
</evidence>
<comment type="subcellular location">
    <subcellularLocation>
        <location evidence="1">Golgi apparatus membrane</location>
        <topology evidence="1">Single-pass type II membrane protein</topology>
    </subcellularLocation>
    <subcellularLocation>
        <location evidence="7">Golgi apparatus</location>
        <location evidence="7">Golgi stack membrane</location>
        <topology evidence="7">Single-pass type II membrane protein</topology>
    </subcellularLocation>
</comment>
<keyword evidence="10" id="KW-1185">Reference proteome</keyword>
<gene>
    <name evidence="9" type="ORF">OUZ56_013524</name>
</gene>
<name>A0ABQ9Z648_9CRUS</name>
<dbReference type="InterPro" id="IPR038577">
    <property type="entry name" value="GT10-like_C_sf"/>
</dbReference>
<dbReference type="EC" id="2.4.1.-" evidence="7"/>
<keyword evidence="7" id="KW-0472">Membrane</keyword>
<dbReference type="PANTHER" id="PTHR48438">
    <property type="entry name" value="ALPHA-(1,3)-FUCOSYLTRANSFERASE C-RELATED"/>
    <property type="match status" value="1"/>
</dbReference>
<evidence type="ECO:0000256" key="4">
    <source>
        <dbReference type="ARBA" id="ARBA00022676"/>
    </source>
</evidence>